<dbReference type="AlphaFoldDB" id="B8KSW4"/>
<dbReference type="OrthoDB" id="118896at2"/>
<dbReference type="RefSeq" id="WP_009019501.1">
    <property type="nucleotide sequence ID" value="NZ_DS999411.1"/>
</dbReference>
<dbReference type="PROSITE" id="PS51257">
    <property type="entry name" value="PROKAR_LIPOPROTEIN"/>
    <property type="match status" value="1"/>
</dbReference>
<dbReference type="InterPro" id="IPR025411">
    <property type="entry name" value="DUF4136"/>
</dbReference>
<gene>
    <name evidence="3" type="ORF">NOR51B_692</name>
</gene>
<evidence type="ECO:0000256" key="1">
    <source>
        <dbReference type="SAM" id="SignalP"/>
    </source>
</evidence>
<dbReference type="Gene3D" id="3.30.160.670">
    <property type="match status" value="1"/>
</dbReference>
<dbReference type="Pfam" id="PF13590">
    <property type="entry name" value="DUF4136"/>
    <property type="match status" value="1"/>
</dbReference>
<feature type="signal peptide" evidence="1">
    <location>
        <begin position="1"/>
        <end position="22"/>
    </location>
</feature>
<dbReference type="STRING" id="565045.NOR51B_692"/>
<evidence type="ECO:0000313" key="4">
    <source>
        <dbReference type="Proteomes" id="UP000004699"/>
    </source>
</evidence>
<organism evidence="3 4">
    <name type="scientific">Luminiphilus syltensis NOR5-1B</name>
    <dbReference type="NCBI Taxonomy" id="565045"/>
    <lineage>
        <taxon>Bacteria</taxon>
        <taxon>Pseudomonadati</taxon>
        <taxon>Pseudomonadota</taxon>
        <taxon>Gammaproteobacteria</taxon>
        <taxon>Cellvibrionales</taxon>
        <taxon>Halieaceae</taxon>
        <taxon>Luminiphilus</taxon>
    </lineage>
</organism>
<dbReference type="HOGENOM" id="CLU_113282_2_0_6"/>
<evidence type="ECO:0000259" key="2">
    <source>
        <dbReference type="Pfam" id="PF13590"/>
    </source>
</evidence>
<keyword evidence="1" id="KW-0732">Signal</keyword>
<accession>B8KSW4</accession>
<keyword evidence="4" id="KW-1185">Reference proteome</keyword>
<reference evidence="4" key="1">
    <citation type="journal article" date="2013" name="BMC Microbiol.">
        <title>Taxonomy and evolution of bacteriochlorophyll a-containing members of the OM60/NOR5 clade of marine gammaproteobacteria: description of Luminiphilus syltensis gen. nov., sp. nov., reclassification of Haliea rubra as Pseudohaliea rubra gen. nov., comb. nov., and emendation of Chromatocurvus halotolerans.</title>
        <authorList>
            <person name="Spring S."/>
            <person name="Riedel T."/>
            <person name="Sproer C."/>
            <person name="Yan S."/>
            <person name="Harder J."/>
            <person name="Fuchs B.M."/>
        </authorList>
    </citation>
    <scope>NUCLEOTIDE SEQUENCE [LARGE SCALE GENOMIC DNA]</scope>
    <source>
        <strain evidence="4">NOR51-B</strain>
    </source>
</reference>
<feature type="domain" description="DUF4136" evidence="2">
    <location>
        <begin position="27"/>
        <end position="195"/>
    </location>
</feature>
<protein>
    <recommendedName>
        <fullName evidence="2">DUF4136 domain-containing protein</fullName>
    </recommendedName>
</protein>
<dbReference type="EMBL" id="DS999411">
    <property type="protein sequence ID" value="EED34753.1"/>
    <property type="molecule type" value="Genomic_DNA"/>
</dbReference>
<name>B8KSW4_9GAMM</name>
<feature type="chain" id="PRO_5002876473" description="DUF4136 domain-containing protein" evidence="1">
    <location>
        <begin position="23"/>
        <end position="199"/>
    </location>
</feature>
<dbReference type="Proteomes" id="UP000004699">
    <property type="component" value="Unassembled WGS sequence"/>
</dbReference>
<proteinExistence type="predicted"/>
<evidence type="ECO:0000313" key="3">
    <source>
        <dbReference type="EMBL" id="EED34753.1"/>
    </source>
</evidence>
<sequence>MQRLSRISIILASLLIAACASSPPKPVVDFDPQHDFSDERKIAFYALSGQSSGENPVNLADFQKERLNTALRTALSEKGFTMVDSAADADLLISWHLISAEKTDVKTYNSPNYGMSMGYSRYNRYAMYNCYSCFDNTEVRVSNYTEGTFIVDMIEPEKQRSVWRAVTQSKLKGENINDQEVLNNAARVILNNFPPMTGE</sequence>